<organism evidence="3 4">
    <name type="scientific">Candidatus Roizmanbacteria bacterium RIFCSPLOWO2_01_FULL_38_12</name>
    <dbReference type="NCBI Taxonomy" id="1802061"/>
    <lineage>
        <taxon>Bacteria</taxon>
        <taxon>Candidatus Roizmaniibacteriota</taxon>
    </lineage>
</organism>
<evidence type="ECO:0000259" key="2">
    <source>
        <dbReference type="Pfam" id="PF04715"/>
    </source>
</evidence>
<dbReference type="InterPro" id="IPR019999">
    <property type="entry name" value="Anth_synth_I-like"/>
</dbReference>
<dbReference type="InterPro" id="IPR015890">
    <property type="entry name" value="Chorismate_C"/>
</dbReference>
<proteinExistence type="predicted"/>
<dbReference type="Pfam" id="PF04715">
    <property type="entry name" value="Anth_synt_I_N"/>
    <property type="match status" value="1"/>
</dbReference>
<dbReference type="PANTHER" id="PTHR11236:SF9">
    <property type="entry name" value="ANTHRANILATE SYNTHASE COMPONENT 1"/>
    <property type="match status" value="1"/>
</dbReference>
<name>A0A1F7IXD9_9BACT</name>
<dbReference type="STRING" id="1802061.A3A93_04440"/>
<dbReference type="InterPro" id="IPR005801">
    <property type="entry name" value="ADC_synthase"/>
</dbReference>
<dbReference type="AlphaFoldDB" id="A0A1F7IXD9"/>
<dbReference type="InterPro" id="IPR006805">
    <property type="entry name" value="Anth_synth_I_N"/>
</dbReference>
<sequence length="450" mass="50950">MKKIQQIQFSNKPEYIKLDQSIDFYELFQKIEREFETCFLFESLGRYSDVSRYSVIGFGPECIVRGKVNKLIVDNVSFPCDNPYFALRNLIPQDYSSNEYEGGLVGYLGYDAANYFEPGVINVKTHEMFDPLMFGAYTDGLILDKRTNEVFYFTHGKNRSDFIKKLLSKKSRPHSVQVKFTGYTSTRDEHTQAVLYVKDQIKKGNTFQCQVGLKSEFQIKGDTIVLYGRLRKVNPSPFMFYLKFGNKKIIGASPELLFRVKKRYMETFPLAGTIRRGKNAGEDYLLSGDLLADKKEQAEHNMLVDLHRNDIGRVAELGTVVVRSLMDIKKFSHVQHISSEIVGLLKNGEDMFSGLASNFPAGTLTGAPKIETMKIIDHIESTARGPYGGGVGNFGFNGDCTFAITIRSLFISDDYAYTQSSGGIVYDSQPEKEYEELMRKSAAMKEVLGI</sequence>
<dbReference type="PRINTS" id="PR00095">
    <property type="entry name" value="ANTSNTHASEI"/>
</dbReference>
<evidence type="ECO:0000259" key="1">
    <source>
        <dbReference type="Pfam" id="PF00425"/>
    </source>
</evidence>
<dbReference type="Pfam" id="PF00425">
    <property type="entry name" value="Chorismate_bind"/>
    <property type="match status" value="1"/>
</dbReference>
<protein>
    <submittedName>
        <fullName evidence="3">Anthranilate synthase component I</fullName>
    </submittedName>
</protein>
<gene>
    <name evidence="3" type="ORF">A3A93_04440</name>
</gene>
<reference evidence="3 4" key="1">
    <citation type="journal article" date="2016" name="Nat. Commun.">
        <title>Thousands of microbial genomes shed light on interconnected biogeochemical processes in an aquifer system.</title>
        <authorList>
            <person name="Anantharaman K."/>
            <person name="Brown C.T."/>
            <person name="Hug L.A."/>
            <person name="Sharon I."/>
            <person name="Castelle C.J."/>
            <person name="Probst A.J."/>
            <person name="Thomas B.C."/>
            <person name="Singh A."/>
            <person name="Wilkins M.J."/>
            <person name="Karaoz U."/>
            <person name="Brodie E.L."/>
            <person name="Williams K.H."/>
            <person name="Hubbard S.S."/>
            <person name="Banfield J.F."/>
        </authorList>
    </citation>
    <scope>NUCLEOTIDE SEQUENCE [LARGE SCALE GENOMIC DNA]</scope>
</reference>
<evidence type="ECO:0000313" key="3">
    <source>
        <dbReference type="EMBL" id="OGK48019.1"/>
    </source>
</evidence>
<dbReference type="EMBL" id="MGAL01000024">
    <property type="protein sequence ID" value="OGK48019.1"/>
    <property type="molecule type" value="Genomic_DNA"/>
</dbReference>
<feature type="domain" description="Chorismate-utilising enzyme C-terminal" evidence="1">
    <location>
        <begin position="187"/>
        <end position="440"/>
    </location>
</feature>
<feature type="domain" description="Anthranilate synthase component I N-terminal" evidence="2">
    <location>
        <begin position="22"/>
        <end position="151"/>
    </location>
</feature>
<dbReference type="SUPFAM" id="SSF56322">
    <property type="entry name" value="ADC synthase"/>
    <property type="match status" value="1"/>
</dbReference>
<dbReference type="GO" id="GO:0000162">
    <property type="term" value="P:L-tryptophan biosynthetic process"/>
    <property type="evidence" value="ECO:0007669"/>
    <property type="project" value="TreeGrafter"/>
</dbReference>
<dbReference type="Gene3D" id="3.60.120.10">
    <property type="entry name" value="Anthranilate synthase"/>
    <property type="match status" value="1"/>
</dbReference>
<evidence type="ECO:0000313" key="4">
    <source>
        <dbReference type="Proteomes" id="UP000177141"/>
    </source>
</evidence>
<dbReference type="PANTHER" id="PTHR11236">
    <property type="entry name" value="AMINOBENZOATE/ANTHRANILATE SYNTHASE"/>
    <property type="match status" value="1"/>
</dbReference>
<comment type="caution">
    <text evidence="3">The sequence shown here is derived from an EMBL/GenBank/DDBJ whole genome shotgun (WGS) entry which is preliminary data.</text>
</comment>
<accession>A0A1F7IXD9</accession>
<dbReference type="Proteomes" id="UP000177141">
    <property type="component" value="Unassembled WGS sequence"/>
</dbReference>